<proteinExistence type="predicted"/>
<gene>
    <name evidence="1" type="ORF">K1720_02190</name>
</gene>
<dbReference type="GO" id="GO:0003700">
    <property type="term" value="F:DNA-binding transcription factor activity"/>
    <property type="evidence" value="ECO:0007669"/>
    <property type="project" value="InterPro"/>
</dbReference>
<dbReference type="GeneID" id="72777116"/>
<dbReference type="RefSeq" id="WP_251949591.1">
    <property type="nucleotide sequence ID" value="NZ_CP080572.1"/>
</dbReference>
<dbReference type="EMBL" id="CP080572">
    <property type="protein sequence ID" value="USH00302.1"/>
    <property type="molecule type" value="Genomic_DNA"/>
</dbReference>
<dbReference type="GO" id="GO:0045892">
    <property type="term" value="P:negative regulation of DNA-templated transcription"/>
    <property type="evidence" value="ECO:0007669"/>
    <property type="project" value="TreeGrafter"/>
</dbReference>
<dbReference type="Gene3D" id="1.10.10.10">
    <property type="entry name" value="Winged helix-like DNA-binding domain superfamily/Winged helix DNA-binding domain"/>
    <property type="match status" value="1"/>
</dbReference>
<dbReference type="PANTHER" id="PTHR33202:SF7">
    <property type="entry name" value="FERRIC UPTAKE REGULATION PROTEIN"/>
    <property type="match status" value="1"/>
</dbReference>
<dbReference type="Proteomes" id="UP001056425">
    <property type="component" value="Chromosome"/>
</dbReference>
<dbReference type="Pfam" id="PF01475">
    <property type="entry name" value="FUR"/>
    <property type="match status" value="1"/>
</dbReference>
<reference evidence="1 2" key="1">
    <citation type="submission" date="2021-08" db="EMBL/GenBank/DDBJ databases">
        <title>Thermococcus onnuriiensis IOH2.</title>
        <authorList>
            <person name="Park Y.-J."/>
        </authorList>
    </citation>
    <scope>NUCLEOTIDE SEQUENCE [LARGE SCALE GENOMIC DNA]</scope>
    <source>
        <strain evidence="1 2">IOH2</strain>
    </source>
</reference>
<dbReference type="GO" id="GO:1900376">
    <property type="term" value="P:regulation of secondary metabolite biosynthetic process"/>
    <property type="evidence" value="ECO:0007669"/>
    <property type="project" value="TreeGrafter"/>
</dbReference>
<dbReference type="GO" id="GO:0000976">
    <property type="term" value="F:transcription cis-regulatory region binding"/>
    <property type="evidence" value="ECO:0007669"/>
    <property type="project" value="TreeGrafter"/>
</dbReference>
<accession>A0A9E7MA74</accession>
<dbReference type="InterPro" id="IPR036390">
    <property type="entry name" value="WH_DNA-bd_sf"/>
</dbReference>
<dbReference type="AlphaFoldDB" id="A0A9E7MA74"/>
<sequence>MWREKAVTALRKAGYKLTPQRLKLIEILEDIGSEHPALTEVLRRVRKEFPTMSFSTLYSNVLTLKKLGLIEVFSLNGETRVELNINPHINLIFGDMIVDLDAPEIIIMIENKVKKNVKLVNVLLD</sequence>
<dbReference type="InterPro" id="IPR036388">
    <property type="entry name" value="WH-like_DNA-bd_sf"/>
</dbReference>
<protein>
    <submittedName>
        <fullName evidence="1">Transcriptional repressor</fullName>
    </submittedName>
</protein>
<dbReference type="InterPro" id="IPR002481">
    <property type="entry name" value="FUR"/>
</dbReference>
<organism evidence="1 2">
    <name type="scientific">Thermococcus argininiproducens</name>
    <dbReference type="NCBI Taxonomy" id="2866384"/>
    <lineage>
        <taxon>Archaea</taxon>
        <taxon>Methanobacteriati</taxon>
        <taxon>Methanobacteriota</taxon>
        <taxon>Thermococci</taxon>
        <taxon>Thermococcales</taxon>
        <taxon>Thermococcaceae</taxon>
        <taxon>Thermococcus</taxon>
    </lineage>
</organism>
<name>A0A9E7MA74_9EURY</name>
<dbReference type="SUPFAM" id="SSF46785">
    <property type="entry name" value="Winged helix' DNA-binding domain"/>
    <property type="match status" value="1"/>
</dbReference>
<dbReference type="PANTHER" id="PTHR33202">
    <property type="entry name" value="ZINC UPTAKE REGULATION PROTEIN"/>
    <property type="match status" value="1"/>
</dbReference>
<dbReference type="KEGG" id="thei:K1720_02190"/>
<keyword evidence="2" id="KW-1185">Reference proteome</keyword>
<evidence type="ECO:0000313" key="1">
    <source>
        <dbReference type="EMBL" id="USH00302.1"/>
    </source>
</evidence>
<dbReference type="GO" id="GO:0008270">
    <property type="term" value="F:zinc ion binding"/>
    <property type="evidence" value="ECO:0007669"/>
    <property type="project" value="TreeGrafter"/>
</dbReference>
<evidence type="ECO:0000313" key="2">
    <source>
        <dbReference type="Proteomes" id="UP001056425"/>
    </source>
</evidence>